<dbReference type="OrthoDB" id="768241at2"/>
<sequence length="89" mass="10643">MYKYKINEYLYQLNVVEYSAARKIIPKELDISLNTFHNYRNIKSDDLADIPYHLVRKMEILFNMKRGGLENITIKGTDLKTLIYQNQKK</sequence>
<reference evidence="1 2" key="1">
    <citation type="submission" date="2017-04" db="EMBL/GenBank/DDBJ databases">
        <authorList>
            <person name="Afonso C.L."/>
            <person name="Miller P.J."/>
            <person name="Scott M.A."/>
            <person name="Spackman E."/>
            <person name="Goraichik I."/>
            <person name="Dimitrov K.M."/>
            <person name="Suarez D.L."/>
            <person name="Swayne D.E."/>
        </authorList>
    </citation>
    <scope>NUCLEOTIDE SEQUENCE [LARGE SCALE GENOMIC DNA]</scope>
    <source>
        <strain evidence="1 2">DSM 19625</strain>
    </source>
</reference>
<protein>
    <submittedName>
        <fullName evidence="1">Uncharacterized protein</fullName>
    </submittedName>
</protein>
<dbReference type="AlphaFoldDB" id="A0A1W2BMS0"/>
<dbReference type="EMBL" id="FWYB01000002">
    <property type="protein sequence ID" value="SMC74177.1"/>
    <property type="molecule type" value="Genomic_DNA"/>
</dbReference>
<keyword evidence="2" id="KW-1185">Reference proteome</keyword>
<dbReference type="Proteomes" id="UP000192678">
    <property type="component" value="Unassembled WGS sequence"/>
</dbReference>
<evidence type="ECO:0000313" key="1">
    <source>
        <dbReference type="EMBL" id="SMC74177.1"/>
    </source>
</evidence>
<accession>A0A1W2BMS0</accession>
<dbReference type="STRING" id="475255.SAMN04488101_102635"/>
<dbReference type="RefSeq" id="WP_084288605.1">
    <property type="nucleotide sequence ID" value="NZ_FWYB01000002.1"/>
</dbReference>
<name>A0A1W2BMS0_9SPHI</name>
<gene>
    <name evidence="1" type="ORF">SAMN04488101_102635</name>
</gene>
<proteinExistence type="predicted"/>
<organism evidence="1 2">
    <name type="scientific">Pedobacter nyackensis</name>
    <dbReference type="NCBI Taxonomy" id="475255"/>
    <lineage>
        <taxon>Bacteria</taxon>
        <taxon>Pseudomonadati</taxon>
        <taxon>Bacteroidota</taxon>
        <taxon>Sphingobacteriia</taxon>
        <taxon>Sphingobacteriales</taxon>
        <taxon>Sphingobacteriaceae</taxon>
        <taxon>Pedobacter</taxon>
    </lineage>
</organism>
<evidence type="ECO:0000313" key="2">
    <source>
        <dbReference type="Proteomes" id="UP000192678"/>
    </source>
</evidence>